<name>A0AAD7E8G1_9AGAR</name>
<evidence type="ECO:0000313" key="3">
    <source>
        <dbReference type="Proteomes" id="UP001218218"/>
    </source>
</evidence>
<sequence length="227" mass="24632">MIFTCSQNPEAPCAASVSERQCGTGLCKVEISPDQWAECMIVGYQICHEWTVSLLGWINAACCSSLTPKHLIACAQLLQWYKFGLSEGNYTHRVTANIRVSDVSSSSTVLSTPSLFDLLNDTDIAPQDVDHEALEKSLFDQPYLYNLDETDRVNTAISANQPDVLPSVQHSSTCWAVAGYVQLDSPVLAKLISAGKKGAPGAPGAPEVVQVAQPLETVENEDWDVED</sequence>
<feature type="region of interest" description="Disordered" evidence="1">
    <location>
        <begin position="199"/>
        <end position="227"/>
    </location>
</feature>
<dbReference type="AlphaFoldDB" id="A0AAD7E8G1"/>
<evidence type="ECO:0000313" key="2">
    <source>
        <dbReference type="EMBL" id="KAJ7302927.1"/>
    </source>
</evidence>
<proteinExistence type="predicted"/>
<dbReference type="Proteomes" id="UP001218218">
    <property type="component" value="Unassembled WGS sequence"/>
</dbReference>
<organism evidence="2 3">
    <name type="scientific">Mycena albidolilacea</name>
    <dbReference type="NCBI Taxonomy" id="1033008"/>
    <lineage>
        <taxon>Eukaryota</taxon>
        <taxon>Fungi</taxon>
        <taxon>Dikarya</taxon>
        <taxon>Basidiomycota</taxon>
        <taxon>Agaricomycotina</taxon>
        <taxon>Agaricomycetes</taxon>
        <taxon>Agaricomycetidae</taxon>
        <taxon>Agaricales</taxon>
        <taxon>Marasmiineae</taxon>
        <taxon>Mycenaceae</taxon>
        <taxon>Mycena</taxon>
    </lineage>
</organism>
<evidence type="ECO:0000256" key="1">
    <source>
        <dbReference type="SAM" id="MobiDB-lite"/>
    </source>
</evidence>
<accession>A0AAD7E8G1</accession>
<keyword evidence="3" id="KW-1185">Reference proteome</keyword>
<protein>
    <submittedName>
        <fullName evidence="2">Uncharacterized protein</fullName>
    </submittedName>
</protein>
<reference evidence="2" key="1">
    <citation type="submission" date="2023-03" db="EMBL/GenBank/DDBJ databases">
        <title>Massive genome expansion in bonnet fungi (Mycena s.s.) driven by repeated elements and novel gene families across ecological guilds.</title>
        <authorList>
            <consortium name="Lawrence Berkeley National Laboratory"/>
            <person name="Harder C.B."/>
            <person name="Miyauchi S."/>
            <person name="Viragh M."/>
            <person name="Kuo A."/>
            <person name="Thoen E."/>
            <person name="Andreopoulos B."/>
            <person name="Lu D."/>
            <person name="Skrede I."/>
            <person name="Drula E."/>
            <person name="Henrissat B."/>
            <person name="Morin E."/>
            <person name="Kohler A."/>
            <person name="Barry K."/>
            <person name="LaButti K."/>
            <person name="Morin E."/>
            <person name="Salamov A."/>
            <person name="Lipzen A."/>
            <person name="Mereny Z."/>
            <person name="Hegedus B."/>
            <person name="Baldrian P."/>
            <person name="Stursova M."/>
            <person name="Weitz H."/>
            <person name="Taylor A."/>
            <person name="Grigoriev I.V."/>
            <person name="Nagy L.G."/>
            <person name="Martin F."/>
            <person name="Kauserud H."/>
        </authorList>
    </citation>
    <scope>NUCLEOTIDE SEQUENCE</scope>
    <source>
        <strain evidence="2">CBHHK002</strain>
    </source>
</reference>
<feature type="compositionally biased region" description="Acidic residues" evidence="1">
    <location>
        <begin position="218"/>
        <end position="227"/>
    </location>
</feature>
<comment type="caution">
    <text evidence="2">The sequence shown here is derived from an EMBL/GenBank/DDBJ whole genome shotgun (WGS) entry which is preliminary data.</text>
</comment>
<dbReference type="EMBL" id="JARIHO010000109">
    <property type="protein sequence ID" value="KAJ7302927.1"/>
    <property type="molecule type" value="Genomic_DNA"/>
</dbReference>
<gene>
    <name evidence="2" type="ORF">DFH08DRAFT_826081</name>
</gene>